<dbReference type="GO" id="GO:0061630">
    <property type="term" value="F:ubiquitin protein ligase activity"/>
    <property type="evidence" value="ECO:0007669"/>
    <property type="project" value="UniProtKB-UniRule"/>
</dbReference>
<name>A0A0C2MEC0_THEKT</name>
<dbReference type="EC" id="2.3.2.27" evidence="10"/>
<dbReference type="InterPro" id="IPR003769">
    <property type="entry name" value="ClpS_core"/>
</dbReference>
<dbReference type="PANTHER" id="PTHR21497:SF24">
    <property type="entry name" value="E3 UBIQUITIN-PROTEIN LIGASE UBR1"/>
    <property type="match status" value="1"/>
</dbReference>
<keyword evidence="4 10" id="KW-0479">Metal-binding</keyword>
<dbReference type="GO" id="GO:0071596">
    <property type="term" value="P:ubiquitin-dependent protein catabolic process via the N-end rule pathway"/>
    <property type="evidence" value="ECO:0007669"/>
    <property type="project" value="UniProtKB-UniRule"/>
</dbReference>
<sequence>MEEEVRRNIENFIVNGLLITSNDNTTDLDKVFNRPRLEKLVGRPLKDYTFEGFGDEVKEQFFSDSGALSMCTKFFRRGDALYSCLDCQSDETCVVCHECFMRSEHVNHNYRRRTSGHSGGCCDCGDIEAWKNHPSCAQHVITERSNEVLPDKFLSKFTCVISYLCELLEKLCTDDYSVLDNELERMLNEYIHLQGLNFIQNNANYPEFSDLTVPVDGNAHMSCLIVLNDEIHTFQDVSQCFRVALHKSLTDADLLTTEIHKRGYTCVRYMWSAESCEDDKRNVEGFTLTVFPEYPLKCRVIKVYRLYFMKLASVLIHFINKFSCQKTQLCDLLSEITFKKTSLVSKYVINEAFLWKDLRFDMIYLVFLPAAYSEVGKIHITSYFLRNLGLLYSLYMQDDHEKVYCFLNLTVQFITCPPLVVYLVENGFLCQMIDIFSEMLKKIGLGRKVDVMNLYSRDDMTRKKLYRVLSTDDSLNESLHVSLKDGEWSPKFKSELLLGGKRFVQFLFDFDDMQPLKKASDDVETDVRYDYLILLILNMHGLFTRFVKWLIFFDEVAAEILRTFLEQFLGEIKQISDDNPDVSIIEKLVTFTNVENDTFSILNFSHRVFIDILMHCCVNNILPQDISEQALGDEKMLLWIARPSITTISFMIDHNATGWRRNSTFLVELIQIYLKTKLFHYLHMQDFNIIQILISNLDPDIFLRYLFLNIAPSMLKRMPFSEPMPSIICSEELSVGITLRQSLVLVYGSLLERHFIGAYEDPDYQLMERQVIHRLAIDDQTRKDIQNNIFVYREIFSVDNPDWTNNLDRALEKVSFIKRFLNIDDKYSLKREYFNTINIFHFLYSFSQSSEVYQKLSLMYRDKKAKFQLPDIIEPRGCFKGISNFVFSDTYIDLIKHIFILYNERLKNETDGILDNLILAMMNLCLLLKLSKCQTDPSRHQKVIDFMFETREEFDNHNLMDTLTILKRLIGNSVFDSILDHLFELSQMQMVSTIDVPEPRSDLKKRAKEHREMLLKRLQSKREDFFNTNDEWLKYNQDLVEQENQHQSQDKIRTMDVFCEICRQPQTVHSPSKFDIFGYSTSFVCFALARLSRKVDENGPAEVEFVENVILKSNELFDYIDEYDKSKGFRPEIIATGCSHSCHTQCLPNYYTPPNEVRFDRIGNVTIYSCPLCQQRNNFVIPLNCPIIKYLKHDHDPCRVSELLREIILFCQSACSNGYYYPSDVPEFLNEIFQGSLDSPTDMDNIFFQNCLVFISMKMDRDNEISILSFCRYIIDESISIVSSTLSRIERVYRQMDNRPSIFNTHFVETPYFRVSTHFSRYCFYACGLAPALKDLKIGDEDIRLLLTPIFQDKLSKLHSVMEIFTNNNADVLNSDYNLSFDRFGEFVSSFISISAIINLKKDLTEGVEDRFECSLITLFYLLVVLDVFSEFRLRGDNSKVIDYMEDYDEERVEDLYQFYTSIVSDSTNLSQNQKNLLYESYLYNVLPFIRKVSLLIYQLLDSRPLQLTQKDCLDLSTELKILLEYFSIPENPNLIFSSFGFLIKMGFEKMMTLPNQAGPSFITSEKYHKRYSTLVTLPSSFLSLLADSSKYVCKTCNCSLSSALKCLICGTFIPYLYSCECPHRSKTDLILNHSFACDGIHGVYLQTNPPQIIVSEWFEVGYVRASIYQDSYGESMYSSHNPLKLSVEKYNRLSRLYQNDWLGSLTYVHFRE</sequence>
<feature type="zinc finger region" description="UBR-type" evidence="9">
    <location>
        <begin position="69"/>
        <end position="141"/>
    </location>
</feature>
<dbReference type="Pfam" id="PF02207">
    <property type="entry name" value="zf-UBR"/>
    <property type="match status" value="1"/>
</dbReference>
<dbReference type="Pfam" id="PF02617">
    <property type="entry name" value="ClpS"/>
    <property type="match status" value="1"/>
</dbReference>
<dbReference type="CDD" id="cd19672">
    <property type="entry name" value="UBR-box_UBR1_like"/>
    <property type="match status" value="1"/>
</dbReference>
<evidence type="ECO:0000259" key="11">
    <source>
        <dbReference type="PROSITE" id="PS51157"/>
    </source>
</evidence>
<comment type="similarity">
    <text evidence="8 10">Belongs to the E3 ubiquitin-protein ligase UBR1-like family.</text>
</comment>
<keyword evidence="13" id="KW-1185">Reference proteome</keyword>
<evidence type="ECO:0000313" key="12">
    <source>
        <dbReference type="EMBL" id="KII62744.1"/>
    </source>
</evidence>
<dbReference type="OrthoDB" id="26387at2759"/>
<accession>A0A0C2MEC0</accession>
<dbReference type="InterPro" id="IPR014719">
    <property type="entry name" value="Ribosomal_bL12_C/ClpS-like"/>
</dbReference>
<evidence type="ECO:0000256" key="8">
    <source>
        <dbReference type="ARBA" id="ARBA00046341"/>
    </source>
</evidence>
<evidence type="ECO:0000256" key="7">
    <source>
        <dbReference type="ARBA" id="ARBA00022833"/>
    </source>
</evidence>
<organism evidence="12 13">
    <name type="scientific">Thelohanellus kitauei</name>
    <name type="common">Myxosporean</name>
    <dbReference type="NCBI Taxonomy" id="669202"/>
    <lineage>
        <taxon>Eukaryota</taxon>
        <taxon>Metazoa</taxon>
        <taxon>Cnidaria</taxon>
        <taxon>Myxozoa</taxon>
        <taxon>Myxosporea</taxon>
        <taxon>Bivalvulida</taxon>
        <taxon>Platysporina</taxon>
        <taxon>Myxobolidae</taxon>
        <taxon>Thelohanellus</taxon>
    </lineage>
</organism>
<comment type="pathway">
    <text evidence="2 10">Protein modification; protein ubiquitination.</text>
</comment>
<keyword evidence="6 10" id="KW-0833">Ubl conjugation pathway</keyword>
<evidence type="ECO:0000256" key="2">
    <source>
        <dbReference type="ARBA" id="ARBA00004906"/>
    </source>
</evidence>
<evidence type="ECO:0000256" key="1">
    <source>
        <dbReference type="ARBA" id="ARBA00000900"/>
    </source>
</evidence>
<comment type="function">
    <text evidence="10">Ubiquitin ligase protein which is a component of the N-end rule pathway. Recognizes and binds to proteins bearing specific N-terminal residues that are destabilizing according to the N-end rule, leading to their ubiquitination and subsequent degradation.</text>
</comment>
<dbReference type="PANTHER" id="PTHR21497">
    <property type="entry name" value="UBIQUITIN LIGASE E3 ALPHA-RELATED"/>
    <property type="match status" value="1"/>
</dbReference>
<dbReference type="Pfam" id="PF18995">
    <property type="entry name" value="PRT6_C"/>
    <property type="match status" value="1"/>
</dbReference>
<gene>
    <name evidence="12" type="ORF">RF11_01007</name>
</gene>
<dbReference type="GO" id="GO:0008270">
    <property type="term" value="F:zinc ion binding"/>
    <property type="evidence" value="ECO:0007669"/>
    <property type="project" value="UniProtKB-UniRule"/>
</dbReference>
<dbReference type="InterPro" id="IPR009030">
    <property type="entry name" value="Growth_fac_rcpt_cys_sf"/>
</dbReference>
<dbReference type="InterPro" id="IPR044046">
    <property type="entry name" value="E3_ligase_UBR-like_C"/>
</dbReference>
<keyword evidence="3 10" id="KW-0808">Transferase</keyword>
<reference evidence="12 13" key="1">
    <citation type="journal article" date="2014" name="Genome Biol. Evol.">
        <title>The genome of the myxosporean Thelohanellus kitauei shows adaptations to nutrient acquisition within its fish host.</title>
        <authorList>
            <person name="Yang Y."/>
            <person name="Xiong J."/>
            <person name="Zhou Z."/>
            <person name="Huo F."/>
            <person name="Miao W."/>
            <person name="Ran C."/>
            <person name="Liu Y."/>
            <person name="Zhang J."/>
            <person name="Feng J."/>
            <person name="Wang M."/>
            <person name="Wang M."/>
            <person name="Wang L."/>
            <person name="Yao B."/>
        </authorList>
    </citation>
    <scope>NUCLEOTIDE SEQUENCE [LARGE SCALE GENOMIC DNA]</scope>
    <source>
        <strain evidence="12">Wuqing</strain>
    </source>
</reference>
<dbReference type="PROSITE" id="PS51157">
    <property type="entry name" value="ZF_UBR"/>
    <property type="match status" value="1"/>
</dbReference>
<dbReference type="SMART" id="SM00396">
    <property type="entry name" value="ZnF_UBR1"/>
    <property type="match status" value="1"/>
</dbReference>
<proteinExistence type="inferred from homology"/>
<dbReference type="Gene3D" id="2.10.110.30">
    <property type="match status" value="1"/>
</dbReference>
<dbReference type="SUPFAM" id="SSF54736">
    <property type="entry name" value="ClpS-like"/>
    <property type="match status" value="1"/>
</dbReference>
<dbReference type="Proteomes" id="UP000031668">
    <property type="component" value="Unassembled WGS sequence"/>
</dbReference>
<dbReference type="UniPathway" id="UPA00143"/>
<evidence type="ECO:0000256" key="3">
    <source>
        <dbReference type="ARBA" id="ARBA00022679"/>
    </source>
</evidence>
<dbReference type="InterPro" id="IPR039164">
    <property type="entry name" value="UBR1-like"/>
</dbReference>
<evidence type="ECO:0000256" key="9">
    <source>
        <dbReference type="PROSITE-ProRule" id="PRU00508"/>
    </source>
</evidence>
<dbReference type="SUPFAM" id="SSF57184">
    <property type="entry name" value="Growth factor receptor domain"/>
    <property type="match status" value="1"/>
</dbReference>
<dbReference type="InterPro" id="IPR003126">
    <property type="entry name" value="Znf_UBR"/>
</dbReference>
<evidence type="ECO:0000256" key="4">
    <source>
        <dbReference type="ARBA" id="ARBA00022723"/>
    </source>
</evidence>
<comment type="catalytic activity">
    <reaction evidence="1 10">
        <text>S-ubiquitinyl-[E2 ubiquitin-conjugating enzyme]-L-cysteine + [acceptor protein]-L-lysine = [E2 ubiquitin-conjugating enzyme]-L-cysteine + N(6)-ubiquitinyl-[acceptor protein]-L-lysine.</text>
        <dbReference type="EC" id="2.3.2.27"/>
    </reaction>
</comment>
<dbReference type="OMA" id="TKYSMRE"/>
<dbReference type="GO" id="GO:0016567">
    <property type="term" value="P:protein ubiquitination"/>
    <property type="evidence" value="ECO:0007669"/>
    <property type="project" value="UniProtKB-UniRule"/>
</dbReference>
<evidence type="ECO:0000313" key="13">
    <source>
        <dbReference type="Proteomes" id="UP000031668"/>
    </source>
</evidence>
<comment type="caution">
    <text evidence="12">The sequence shown here is derived from an EMBL/GenBank/DDBJ whole genome shotgun (WGS) entry which is preliminary data.</text>
</comment>
<evidence type="ECO:0000256" key="10">
    <source>
        <dbReference type="RuleBase" id="RU366018"/>
    </source>
</evidence>
<dbReference type="GO" id="GO:0005737">
    <property type="term" value="C:cytoplasm"/>
    <property type="evidence" value="ECO:0007669"/>
    <property type="project" value="TreeGrafter"/>
</dbReference>
<dbReference type="EMBL" id="JWZT01004875">
    <property type="protein sequence ID" value="KII62744.1"/>
    <property type="molecule type" value="Genomic_DNA"/>
</dbReference>
<evidence type="ECO:0000256" key="5">
    <source>
        <dbReference type="ARBA" id="ARBA00022771"/>
    </source>
</evidence>
<keyword evidence="5 10" id="KW-0863">Zinc-finger</keyword>
<dbReference type="Gene3D" id="3.30.1390.10">
    <property type="match status" value="1"/>
</dbReference>
<keyword evidence="7 10" id="KW-0862">Zinc</keyword>
<dbReference type="GO" id="GO:0000151">
    <property type="term" value="C:ubiquitin ligase complex"/>
    <property type="evidence" value="ECO:0007669"/>
    <property type="project" value="TreeGrafter"/>
</dbReference>
<feature type="domain" description="UBR-type" evidence="11">
    <location>
        <begin position="69"/>
        <end position="141"/>
    </location>
</feature>
<evidence type="ECO:0000256" key="6">
    <source>
        <dbReference type="ARBA" id="ARBA00022786"/>
    </source>
</evidence>
<dbReference type="FunFam" id="2.10.110.30:FF:000002">
    <property type="entry name" value="Putative e3 ubiquitin-protein ligase ubr3"/>
    <property type="match status" value="1"/>
</dbReference>
<protein>
    <recommendedName>
        <fullName evidence="10">E3 ubiquitin-protein ligase</fullName>
        <ecNumber evidence="10">2.3.2.27</ecNumber>
    </recommendedName>
</protein>